<gene>
    <name evidence="2" type="ORF">MGWOODY_Tha1530</name>
</gene>
<dbReference type="Pfam" id="PF13410">
    <property type="entry name" value="GST_C_2"/>
    <property type="match status" value="1"/>
</dbReference>
<evidence type="ECO:0000313" key="2">
    <source>
        <dbReference type="EMBL" id="CUS41805.1"/>
    </source>
</evidence>
<protein>
    <submittedName>
        <fullName evidence="2">Glutathione S-transferase family protein</fullName>
    </submittedName>
</protein>
<dbReference type="Gene3D" id="1.20.1050.10">
    <property type="match status" value="1"/>
</dbReference>
<dbReference type="GO" id="GO:0016740">
    <property type="term" value="F:transferase activity"/>
    <property type="evidence" value="ECO:0007669"/>
    <property type="project" value="UniProtKB-KW"/>
</dbReference>
<dbReference type="PROSITE" id="PS51354">
    <property type="entry name" value="GLUTAREDOXIN_2"/>
    <property type="match status" value="1"/>
</dbReference>
<dbReference type="SUPFAM" id="SSF47616">
    <property type="entry name" value="GST C-terminal domain-like"/>
    <property type="match status" value="1"/>
</dbReference>
<organism evidence="2">
    <name type="scientific">hydrothermal vent metagenome</name>
    <dbReference type="NCBI Taxonomy" id="652676"/>
    <lineage>
        <taxon>unclassified sequences</taxon>
        <taxon>metagenomes</taxon>
        <taxon>ecological metagenomes</taxon>
    </lineage>
</organism>
<dbReference type="Gene3D" id="3.40.30.10">
    <property type="entry name" value="Glutaredoxin"/>
    <property type="match status" value="1"/>
</dbReference>
<dbReference type="PROSITE" id="PS50404">
    <property type="entry name" value="GST_NTER"/>
    <property type="match status" value="1"/>
</dbReference>
<evidence type="ECO:0000259" key="1">
    <source>
        <dbReference type="PROSITE" id="PS50404"/>
    </source>
</evidence>
<dbReference type="Pfam" id="PF13417">
    <property type="entry name" value="GST_N_3"/>
    <property type="match status" value="1"/>
</dbReference>
<feature type="domain" description="GST N-terminal" evidence="1">
    <location>
        <begin position="5"/>
        <end position="85"/>
    </location>
</feature>
<sequence length="258" mass="29146">MSNTNALTLYTINMSHYSEKIRWLLDYEGIPYVEQALTPAIHTLPMLLKGGRGQTTVPLVQRGSKRVQDSPRIVDWLAQEYGPLKSLPAESLDEIIAIQRRFDAIGKGVARYLYLPGFAHKALILDIWTQFATPWESRIVRAGYPIIKPMFKLKLKINTKHVAIAEQRIDAEIKWLEARIKQGRYLVGDSLTIADITAASLLAPLACPEEHPIYGTSEFREKMAGVAKLWADSPALQWVRDIYAAHRGQIWQVMPNAA</sequence>
<accession>A0A160TBM8</accession>
<reference evidence="2" key="1">
    <citation type="submission" date="2015-10" db="EMBL/GenBank/DDBJ databases">
        <authorList>
            <person name="Gilbert D.G."/>
        </authorList>
    </citation>
    <scope>NUCLEOTIDE SEQUENCE</scope>
</reference>
<dbReference type="SUPFAM" id="SSF52833">
    <property type="entry name" value="Thioredoxin-like"/>
    <property type="match status" value="1"/>
</dbReference>
<proteinExistence type="predicted"/>
<dbReference type="AlphaFoldDB" id="A0A160TBM8"/>
<dbReference type="EMBL" id="CZQC01000053">
    <property type="protein sequence ID" value="CUS41805.1"/>
    <property type="molecule type" value="Genomic_DNA"/>
</dbReference>
<dbReference type="InterPro" id="IPR036282">
    <property type="entry name" value="Glutathione-S-Trfase_C_sf"/>
</dbReference>
<dbReference type="InterPro" id="IPR004045">
    <property type="entry name" value="Glutathione_S-Trfase_N"/>
</dbReference>
<dbReference type="CDD" id="cd00570">
    <property type="entry name" value="GST_N_family"/>
    <property type="match status" value="1"/>
</dbReference>
<keyword evidence="2" id="KW-0808">Transferase</keyword>
<dbReference type="InterPro" id="IPR036249">
    <property type="entry name" value="Thioredoxin-like_sf"/>
</dbReference>
<name>A0A160TBM8_9ZZZZ</name>